<dbReference type="GO" id="GO:0051301">
    <property type="term" value="P:cell division"/>
    <property type="evidence" value="ECO:0007669"/>
    <property type="project" value="InterPro"/>
</dbReference>
<evidence type="ECO:0000256" key="2">
    <source>
        <dbReference type="ARBA" id="ARBA00022692"/>
    </source>
</evidence>
<dbReference type="InterPro" id="IPR001182">
    <property type="entry name" value="FtsW/RodA"/>
</dbReference>
<evidence type="ECO:0000256" key="3">
    <source>
        <dbReference type="ARBA" id="ARBA00022960"/>
    </source>
</evidence>
<accession>A0A6J6EIZ5</accession>
<sequence>MTYWSSDAPKAPSRNRFNDSFFIGYDWVLITSALILSIIGSILVYSASKQRLIDAGVNADFYLQRHIFNIIVGIVLALIVSRFSFRTARAYAIIIYAAAVIGLILVLVPGIGKSQGGAQAWIALPGGFTFQPSEFTKVALITLLAMVLTERRESELVPDDRDVLFGLALAGIPALLVLLQNDFGTVIIIGATLLSVLIVSGVKLRWIYGSISAVILAGFVASQLNFIKDYQLDRLATFIDPTLDPLGAGYNTLQARIAIGSGGWFGQGLFSGPQTQGKYVPAQRTDFIFTVAGEELGFFGSTLIIFLIAMILYRITKIAMNAPDRFGRLAAAGVAGWFAIQSFENIGMNLGIMPVTGVPLPFVSYGGSSMFVSWMALGLIVAIGREIDDRVTPLIR</sequence>
<dbReference type="InterPro" id="IPR018365">
    <property type="entry name" value="Cell_cycle_FtsW-rel_CS"/>
</dbReference>
<keyword evidence="4 6" id="KW-1133">Transmembrane helix</keyword>
<dbReference type="GO" id="GO:0005886">
    <property type="term" value="C:plasma membrane"/>
    <property type="evidence" value="ECO:0007669"/>
    <property type="project" value="TreeGrafter"/>
</dbReference>
<evidence type="ECO:0000256" key="1">
    <source>
        <dbReference type="ARBA" id="ARBA00004141"/>
    </source>
</evidence>
<protein>
    <submittedName>
        <fullName evidence="7">Unannotated protein</fullName>
    </submittedName>
</protein>
<feature type="transmembrane region" description="Helical" evidence="6">
    <location>
        <begin position="92"/>
        <end position="112"/>
    </location>
</feature>
<feature type="transmembrane region" description="Helical" evidence="6">
    <location>
        <begin position="185"/>
        <end position="202"/>
    </location>
</feature>
<feature type="transmembrane region" description="Helical" evidence="6">
    <location>
        <begin position="296"/>
        <end position="314"/>
    </location>
</feature>
<evidence type="ECO:0000256" key="5">
    <source>
        <dbReference type="ARBA" id="ARBA00023136"/>
    </source>
</evidence>
<dbReference type="EMBL" id="CAEZTU010000015">
    <property type="protein sequence ID" value="CAB4575389.1"/>
    <property type="molecule type" value="Genomic_DNA"/>
</dbReference>
<organism evidence="7">
    <name type="scientific">freshwater metagenome</name>
    <dbReference type="NCBI Taxonomy" id="449393"/>
    <lineage>
        <taxon>unclassified sequences</taxon>
        <taxon>metagenomes</taxon>
        <taxon>ecological metagenomes</taxon>
    </lineage>
</organism>
<dbReference type="GO" id="GO:0015648">
    <property type="term" value="F:lipid-linked peptidoglycan transporter activity"/>
    <property type="evidence" value="ECO:0007669"/>
    <property type="project" value="TreeGrafter"/>
</dbReference>
<proteinExistence type="predicted"/>
<comment type="subcellular location">
    <subcellularLocation>
        <location evidence="1">Membrane</location>
        <topology evidence="1">Multi-pass membrane protein</topology>
    </subcellularLocation>
</comment>
<dbReference type="GO" id="GO:0032153">
    <property type="term" value="C:cell division site"/>
    <property type="evidence" value="ECO:0007669"/>
    <property type="project" value="TreeGrafter"/>
</dbReference>
<dbReference type="PANTHER" id="PTHR30474:SF14">
    <property type="entry name" value="CELL CYCLE PROTEIN"/>
    <property type="match status" value="1"/>
</dbReference>
<feature type="transmembrane region" description="Helical" evidence="6">
    <location>
        <begin position="363"/>
        <end position="383"/>
    </location>
</feature>
<name>A0A6J6EIZ5_9ZZZZ</name>
<feature type="transmembrane region" description="Helical" evidence="6">
    <location>
        <begin position="67"/>
        <end position="85"/>
    </location>
</feature>
<evidence type="ECO:0000313" key="7">
    <source>
        <dbReference type="EMBL" id="CAB4575389.1"/>
    </source>
</evidence>
<feature type="transmembrane region" description="Helical" evidence="6">
    <location>
        <begin position="326"/>
        <end position="343"/>
    </location>
</feature>
<dbReference type="InterPro" id="IPR011923">
    <property type="entry name" value="RodA/MrdB"/>
</dbReference>
<evidence type="ECO:0000256" key="6">
    <source>
        <dbReference type="SAM" id="Phobius"/>
    </source>
</evidence>
<feature type="transmembrane region" description="Helical" evidence="6">
    <location>
        <begin position="207"/>
        <end position="227"/>
    </location>
</feature>
<feature type="transmembrane region" description="Helical" evidence="6">
    <location>
        <begin position="161"/>
        <end position="179"/>
    </location>
</feature>
<dbReference type="NCBIfam" id="TIGR02210">
    <property type="entry name" value="rodA_shape"/>
    <property type="match status" value="1"/>
</dbReference>
<dbReference type="Pfam" id="PF01098">
    <property type="entry name" value="FTSW_RODA_SPOVE"/>
    <property type="match status" value="1"/>
</dbReference>
<reference evidence="7" key="1">
    <citation type="submission" date="2020-05" db="EMBL/GenBank/DDBJ databases">
        <authorList>
            <person name="Chiriac C."/>
            <person name="Salcher M."/>
            <person name="Ghai R."/>
            <person name="Kavagutti S V."/>
        </authorList>
    </citation>
    <scope>NUCLEOTIDE SEQUENCE</scope>
</reference>
<dbReference type="GO" id="GO:0008360">
    <property type="term" value="P:regulation of cell shape"/>
    <property type="evidence" value="ECO:0007669"/>
    <property type="project" value="UniProtKB-KW"/>
</dbReference>
<dbReference type="PROSITE" id="PS00428">
    <property type="entry name" value="FTSW_RODA_SPOVE"/>
    <property type="match status" value="1"/>
</dbReference>
<evidence type="ECO:0000256" key="4">
    <source>
        <dbReference type="ARBA" id="ARBA00022989"/>
    </source>
</evidence>
<keyword evidence="5 6" id="KW-0472">Membrane</keyword>
<dbReference type="PANTHER" id="PTHR30474">
    <property type="entry name" value="CELL CYCLE PROTEIN"/>
    <property type="match status" value="1"/>
</dbReference>
<feature type="transmembrane region" description="Helical" evidence="6">
    <location>
        <begin position="21"/>
        <end position="47"/>
    </location>
</feature>
<keyword evidence="2 6" id="KW-0812">Transmembrane</keyword>
<gene>
    <name evidence="7" type="ORF">UFOPK1740_00524</name>
</gene>
<feature type="transmembrane region" description="Helical" evidence="6">
    <location>
        <begin position="132"/>
        <end position="149"/>
    </location>
</feature>
<keyword evidence="3" id="KW-0133">Cell shape</keyword>
<dbReference type="AlphaFoldDB" id="A0A6J6EIZ5"/>